<dbReference type="EMBL" id="QOVL01000005">
    <property type="protein sequence ID" value="RXG32068.1"/>
    <property type="molecule type" value="Genomic_DNA"/>
</dbReference>
<gene>
    <name evidence="1" type="ORF">DSL99_1373</name>
</gene>
<reference evidence="1 2" key="1">
    <citation type="submission" date="2018-07" db="EMBL/GenBank/DDBJ databases">
        <title>Leeuwenhoekiella genomics.</title>
        <authorList>
            <person name="Tahon G."/>
            <person name="Willems A."/>
        </authorList>
    </citation>
    <scope>NUCLEOTIDE SEQUENCE [LARGE SCALE GENOMIC DNA]</scope>
    <source>
        <strain evidence="1 2">LMG 1345</strain>
    </source>
</reference>
<dbReference type="STRING" id="1122159.SAMN02745246_01428"/>
<dbReference type="AlphaFoldDB" id="A0A4V1KSK6"/>
<name>A0A4V1KSK6_9FLAO</name>
<organism evidence="1 2">
    <name type="scientific">Leeuwenhoekiella marinoflava</name>
    <dbReference type="NCBI Taxonomy" id="988"/>
    <lineage>
        <taxon>Bacteria</taxon>
        <taxon>Pseudomonadati</taxon>
        <taxon>Bacteroidota</taxon>
        <taxon>Flavobacteriia</taxon>
        <taxon>Flavobacteriales</taxon>
        <taxon>Flavobacteriaceae</taxon>
        <taxon>Leeuwenhoekiella</taxon>
    </lineage>
</organism>
<comment type="caution">
    <text evidence="1">The sequence shown here is derived from an EMBL/GenBank/DDBJ whole genome shotgun (WGS) entry which is preliminary data.</text>
</comment>
<evidence type="ECO:0000313" key="2">
    <source>
        <dbReference type="Proteomes" id="UP000290608"/>
    </source>
</evidence>
<evidence type="ECO:0000313" key="1">
    <source>
        <dbReference type="EMBL" id="RXG32068.1"/>
    </source>
</evidence>
<dbReference type="Proteomes" id="UP000290608">
    <property type="component" value="Unassembled WGS sequence"/>
</dbReference>
<sequence length="714" mass="80545">MPNQIPYNPDTGYNIPETLENFFSPWKFSNNGSYTLVYVEGSAVPAAYNFDLKIKDFIAADIDLKYDSFLIKFKPRTFTTALDDAIAITGELVSDAEGYALTSENLEVSFAISFAGIGILSATSYRSGFRLEAYGLIDGQEYLLEEIVFNLFANVISQDELVFVPDKASMSYLQNGVDPDDLSIQLYTGSSFVIRANKVLQLSGVNLVANTEYSESITEYTGSGSQAITIALDRTNLNWEGRTLQYYLTTSNTSRSKLFEVLIHQLTTGTIEVDPLNLSFAAVRNIFEAAEQEITINTPSDFTVTVPNWMEYRYGITGILVKPVPSANFALGTYTGEIIIETAVDTARIFVTHRVTETADFNLDGAVIWCRDQEALSTFYSADDDAFASLLLEAVIYNPNTGINQAFLNDYALAFFQNSAEFHIGDVVKRLFSKPDNINRYGLLSKLQNTEDTRLMIYNPPVFCDLTYEVAGTSEIIKNKAFLDGRKPAQEITAAAILKAEKIVQRVTLKSVALVNFYNQNLLSDLVLFRNNQQISSEVITSGSGYLYGQMLRFSEYDPGDRIRLELQSGTEKIKEEFIVFPDQHLSNHIAWYNEYQTQELFEFTGDWRFESEYEMKDFKRLGNLVEELQRVDTRKEMSLVINTGWIPKSNQVIIDEIIMSKLAWLITEDLRTINLVPQSKKMTNEDSANGLYAYDVEFIINKAHDLKSHTSLI</sequence>
<accession>A0A4V1KSK6</accession>
<dbReference type="RefSeq" id="WP_073098540.1">
    <property type="nucleotide sequence ID" value="NZ_QOVL01000005.1"/>
</dbReference>
<protein>
    <submittedName>
        <fullName evidence="1">Uncharacterized protein</fullName>
    </submittedName>
</protein>
<proteinExistence type="predicted"/>